<organism evidence="2 3">
    <name type="scientific">Polytolypa hystricis (strain UAMH7299)</name>
    <dbReference type="NCBI Taxonomy" id="1447883"/>
    <lineage>
        <taxon>Eukaryota</taxon>
        <taxon>Fungi</taxon>
        <taxon>Dikarya</taxon>
        <taxon>Ascomycota</taxon>
        <taxon>Pezizomycotina</taxon>
        <taxon>Eurotiomycetes</taxon>
        <taxon>Eurotiomycetidae</taxon>
        <taxon>Onygenales</taxon>
        <taxon>Onygenales incertae sedis</taxon>
        <taxon>Polytolypa</taxon>
    </lineage>
</organism>
<evidence type="ECO:0000313" key="3">
    <source>
        <dbReference type="Proteomes" id="UP000224634"/>
    </source>
</evidence>
<dbReference type="OrthoDB" id="2865667at2759"/>
<dbReference type="InterPro" id="IPR032710">
    <property type="entry name" value="NTF2-like_dom_sf"/>
</dbReference>
<protein>
    <recommendedName>
        <fullName evidence="1">DUF4440 domain-containing protein</fullName>
    </recommendedName>
</protein>
<evidence type="ECO:0000259" key="1">
    <source>
        <dbReference type="Pfam" id="PF14534"/>
    </source>
</evidence>
<name>A0A2B7WSS3_POLH7</name>
<comment type="caution">
    <text evidence="2">The sequence shown here is derived from an EMBL/GenBank/DDBJ whole genome shotgun (WGS) entry which is preliminary data.</text>
</comment>
<evidence type="ECO:0000313" key="2">
    <source>
        <dbReference type="EMBL" id="PGG99628.1"/>
    </source>
</evidence>
<dbReference type="SUPFAM" id="SSF54427">
    <property type="entry name" value="NTF2-like"/>
    <property type="match status" value="1"/>
</dbReference>
<dbReference type="EMBL" id="PDNA01000267">
    <property type="protein sequence ID" value="PGG99628.1"/>
    <property type="molecule type" value="Genomic_DNA"/>
</dbReference>
<accession>A0A2B7WSS3</accession>
<proteinExistence type="predicted"/>
<dbReference type="Proteomes" id="UP000224634">
    <property type="component" value="Unassembled WGS sequence"/>
</dbReference>
<reference evidence="2 3" key="1">
    <citation type="submission" date="2017-10" db="EMBL/GenBank/DDBJ databases">
        <title>Comparative genomics in systemic dimorphic fungi from Ajellomycetaceae.</title>
        <authorList>
            <person name="Munoz J.F."/>
            <person name="Mcewen J.G."/>
            <person name="Clay O.K."/>
            <person name="Cuomo C.A."/>
        </authorList>
    </citation>
    <scope>NUCLEOTIDE SEQUENCE [LARGE SCALE GENOMIC DNA]</scope>
    <source>
        <strain evidence="2 3">UAMH7299</strain>
    </source>
</reference>
<feature type="domain" description="DUF4440" evidence="1">
    <location>
        <begin position="12"/>
        <end position="120"/>
    </location>
</feature>
<gene>
    <name evidence="2" type="ORF">AJ80_09323</name>
</gene>
<dbReference type="AlphaFoldDB" id="A0A2B7WSS3"/>
<keyword evidence="3" id="KW-1185">Reference proteome</keyword>
<dbReference type="Gene3D" id="3.10.450.50">
    <property type="match status" value="1"/>
</dbReference>
<dbReference type="InterPro" id="IPR027843">
    <property type="entry name" value="DUF4440"/>
</dbReference>
<sequence>MPSIHERIREDLLSCEQDLWTAITSANPAPAVKKLCLPEANLIFPQMPILTVEGNPSLNDGLQPPFHRFDSYRLNQVRVIVVNLTAGIVTYQIEAARGGQAYNATSSSTWSQGADGEWRMACHQETI</sequence>
<dbReference type="Pfam" id="PF14534">
    <property type="entry name" value="DUF4440"/>
    <property type="match status" value="1"/>
</dbReference>